<organism evidence="1">
    <name type="scientific">Arion vulgaris</name>
    <dbReference type="NCBI Taxonomy" id="1028688"/>
    <lineage>
        <taxon>Eukaryota</taxon>
        <taxon>Metazoa</taxon>
        <taxon>Spiralia</taxon>
        <taxon>Lophotrochozoa</taxon>
        <taxon>Mollusca</taxon>
        <taxon>Gastropoda</taxon>
        <taxon>Heterobranchia</taxon>
        <taxon>Euthyneura</taxon>
        <taxon>Panpulmonata</taxon>
        <taxon>Eupulmonata</taxon>
        <taxon>Stylommatophora</taxon>
        <taxon>Helicina</taxon>
        <taxon>Arionoidea</taxon>
        <taxon>Arionidae</taxon>
        <taxon>Arion</taxon>
    </lineage>
</organism>
<sequence length="136" mass="15592">MLFAIMIICLVLLMLFRYRLSFPLFVRLEPTSPTHNLATMKSNSCTYKSKKKVSYNSNNKDSSSLRNIGSDRMFLCSQLTASNHDKLNNQNDSFSESYRNSWNMNSPKSSSYKHTVQLDNADKTALLHESQTQGYC</sequence>
<reference evidence="1" key="1">
    <citation type="submission" date="2014-12" db="EMBL/GenBank/DDBJ databases">
        <title>Insight into the proteome of Arion vulgaris.</title>
        <authorList>
            <person name="Aradska J."/>
            <person name="Bulat T."/>
            <person name="Smidak R."/>
            <person name="Sarate P."/>
            <person name="Gangsoo J."/>
            <person name="Sialana F."/>
            <person name="Bilban M."/>
            <person name="Lubec G."/>
        </authorList>
    </citation>
    <scope>NUCLEOTIDE SEQUENCE</scope>
    <source>
        <tissue evidence="1">Skin</tissue>
    </source>
</reference>
<name>A0A0B6ZY66_9EUPU</name>
<dbReference type="EMBL" id="HACG01025840">
    <property type="protein sequence ID" value="CEK72705.1"/>
    <property type="molecule type" value="Transcribed_RNA"/>
</dbReference>
<proteinExistence type="predicted"/>
<evidence type="ECO:0000313" key="1">
    <source>
        <dbReference type="EMBL" id="CEK72705.1"/>
    </source>
</evidence>
<protein>
    <submittedName>
        <fullName evidence="1">Uncharacterized protein</fullName>
    </submittedName>
</protein>
<accession>A0A0B6ZY66</accession>
<dbReference type="AlphaFoldDB" id="A0A0B6ZY66"/>
<gene>
    <name evidence="1" type="primary">ORF83583</name>
</gene>